<dbReference type="InterPro" id="IPR003607">
    <property type="entry name" value="HD/PDEase_dom"/>
</dbReference>
<organism evidence="2 3">
    <name type="scientific">Solibacillus palustris</name>
    <dbReference type="NCBI Taxonomy" id="2908203"/>
    <lineage>
        <taxon>Bacteria</taxon>
        <taxon>Bacillati</taxon>
        <taxon>Bacillota</taxon>
        <taxon>Bacilli</taxon>
        <taxon>Bacillales</taxon>
        <taxon>Caryophanaceae</taxon>
        <taxon>Solibacillus</taxon>
    </lineage>
</organism>
<dbReference type="InterPro" id="IPR037522">
    <property type="entry name" value="HD_GYP_dom"/>
</dbReference>
<dbReference type="PROSITE" id="PS51832">
    <property type="entry name" value="HD_GYP"/>
    <property type="match status" value="1"/>
</dbReference>
<sequence>MPKIEQLLLRDIVPGDVLAADIYVDRQLIMTKGSPITEKAIDLLKRKSVHFVSIYYKEQVMAPIDLNIPNVKSDTLQPTESLTFNFAAISEENYETFDFYAILAELDIEIRYGEILKDEKKIDYLQKLLAKILSNSDYKNYLMQLREWDYHSYLHSIDAYIIGTLFARHLNLKNIERLAIGYLLHDIGKLKTPRSILSKPGRLTAHEFEEMKMHTLHGEKIFKQIGLSDLAYIAKSHHERRNGEGYPESAPTIFTTELELLQIIDVYSATTMKRTYRDAMRAADAFSLLYRDEEKFNDSLLTLFVDFISIYPVNSIVLLSDGYHGIVEKTNPQFPTSPRVKCMETNTSFHISINNDITIIKMISHQTEDKTALLNTFYNELVSANVESAKKTYLKIVDNFKVIEYFTKIFIPVYQILNLLHMQKAISDKKYADVINYMKQLMQQKVNEQIENNLYKENVLILVDDQFKNDYFFSVFLGLIHNDRVMPHIMPLNANLDLILNKLDTAEFTTTCVISNSHTDTLLLSYLPNMYEVPKNKIENYLIGLIGDNKDVFNFHYLLEDLAVEQPFVFL</sequence>
<dbReference type="CDD" id="cd00077">
    <property type="entry name" value="HDc"/>
    <property type="match status" value="1"/>
</dbReference>
<dbReference type="PANTHER" id="PTHR43155:SF2">
    <property type="entry name" value="CYCLIC DI-GMP PHOSPHODIESTERASE PA4108"/>
    <property type="match status" value="1"/>
</dbReference>
<dbReference type="Pfam" id="PF13487">
    <property type="entry name" value="HD_5"/>
    <property type="match status" value="1"/>
</dbReference>
<dbReference type="RefSeq" id="WP_241369519.1">
    <property type="nucleotide sequence ID" value="NZ_JAKZFC010000003.1"/>
</dbReference>
<gene>
    <name evidence="2" type="ORF">LZ480_11250</name>
</gene>
<evidence type="ECO:0000313" key="3">
    <source>
        <dbReference type="Proteomes" id="UP001316087"/>
    </source>
</evidence>
<evidence type="ECO:0000259" key="1">
    <source>
        <dbReference type="PROSITE" id="PS51832"/>
    </source>
</evidence>
<dbReference type="EMBL" id="JAKZFC010000003">
    <property type="protein sequence ID" value="MCH7322469.1"/>
    <property type="molecule type" value="Genomic_DNA"/>
</dbReference>
<evidence type="ECO:0000313" key="2">
    <source>
        <dbReference type="EMBL" id="MCH7322469.1"/>
    </source>
</evidence>
<keyword evidence="3" id="KW-1185">Reference proteome</keyword>
<proteinExistence type="predicted"/>
<name>A0ABS9UDR7_9BACL</name>
<comment type="caution">
    <text evidence="2">The sequence shown here is derived from an EMBL/GenBank/DDBJ whole genome shotgun (WGS) entry which is preliminary data.</text>
</comment>
<dbReference type="SMART" id="SM00471">
    <property type="entry name" value="HDc"/>
    <property type="match status" value="1"/>
</dbReference>
<dbReference type="PANTHER" id="PTHR43155">
    <property type="entry name" value="CYCLIC DI-GMP PHOSPHODIESTERASE PA4108-RELATED"/>
    <property type="match status" value="1"/>
</dbReference>
<feature type="domain" description="HD-GYP" evidence="1">
    <location>
        <begin position="118"/>
        <end position="321"/>
    </location>
</feature>
<dbReference type="Proteomes" id="UP001316087">
    <property type="component" value="Unassembled WGS sequence"/>
</dbReference>
<dbReference type="Gene3D" id="1.10.3210.10">
    <property type="entry name" value="Hypothetical protein af1432"/>
    <property type="match status" value="1"/>
</dbReference>
<protein>
    <submittedName>
        <fullName evidence="2">HD domain-containing protein</fullName>
    </submittedName>
</protein>
<reference evidence="2 3" key="1">
    <citation type="submission" date="2022-03" db="EMBL/GenBank/DDBJ databases">
        <authorList>
            <person name="Jo J.-H."/>
            <person name="Im W.-T."/>
        </authorList>
    </citation>
    <scope>NUCLEOTIDE SEQUENCE [LARGE SCALE GENOMIC DNA]</scope>
    <source>
        <strain evidence="2 3">MA9</strain>
    </source>
</reference>
<accession>A0ABS9UDR7</accession>
<dbReference type="SUPFAM" id="SSF109604">
    <property type="entry name" value="HD-domain/PDEase-like"/>
    <property type="match status" value="1"/>
</dbReference>